<dbReference type="Pfam" id="PF19883">
    <property type="entry name" value="DUF6356"/>
    <property type="match status" value="1"/>
</dbReference>
<evidence type="ECO:0000256" key="1">
    <source>
        <dbReference type="SAM" id="Phobius"/>
    </source>
</evidence>
<proteinExistence type="predicted"/>
<keyword evidence="1" id="KW-0472">Membrane</keyword>
<keyword evidence="1" id="KW-0812">Transmembrane</keyword>
<organism evidence="2">
    <name type="scientific">viral metagenome</name>
    <dbReference type="NCBI Taxonomy" id="1070528"/>
    <lineage>
        <taxon>unclassified sequences</taxon>
        <taxon>metagenomes</taxon>
        <taxon>organismal metagenomes</taxon>
    </lineage>
</organism>
<keyword evidence="1" id="KW-1133">Transmembrane helix</keyword>
<dbReference type="EMBL" id="MN739429">
    <property type="protein sequence ID" value="QHT04461.1"/>
    <property type="molecule type" value="Genomic_DNA"/>
</dbReference>
<dbReference type="InterPro" id="IPR045936">
    <property type="entry name" value="DUF6356"/>
</dbReference>
<protein>
    <submittedName>
        <fullName evidence="2">Uncharacterized protein</fullName>
    </submittedName>
</protein>
<feature type="transmembrane region" description="Helical" evidence="1">
    <location>
        <begin position="20"/>
        <end position="40"/>
    </location>
</feature>
<evidence type="ECO:0000313" key="2">
    <source>
        <dbReference type="EMBL" id="QHT04461.1"/>
    </source>
</evidence>
<sequence>MFFSHPSKVCMSYIQHCCFALKLSGFFLYGSLVSIIHAFIPDIFVDTPSYINNQIKHLINTSGCR</sequence>
<reference evidence="2" key="1">
    <citation type="journal article" date="2020" name="Nature">
        <title>Giant virus diversity and host interactions through global metagenomics.</title>
        <authorList>
            <person name="Schulz F."/>
            <person name="Roux S."/>
            <person name="Paez-Espino D."/>
            <person name="Jungbluth S."/>
            <person name="Walsh D.A."/>
            <person name="Denef V.J."/>
            <person name="McMahon K.D."/>
            <person name="Konstantinidis K.T."/>
            <person name="Eloe-Fadrosh E.A."/>
            <person name="Kyrpides N.C."/>
            <person name="Woyke T."/>
        </authorList>
    </citation>
    <scope>NUCLEOTIDE SEQUENCE</scope>
    <source>
        <strain evidence="2">GVMAG-M-3300021185-45</strain>
    </source>
</reference>
<name>A0A6C0CIZ2_9ZZZZ</name>
<accession>A0A6C0CIZ2</accession>
<dbReference type="AlphaFoldDB" id="A0A6C0CIZ2"/>